<feature type="signal peptide" evidence="2">
    <location>
        <begin position="1"/>
        <end position="21"/>
    </location>
</feature>
<dbReference type="PANTHER" id="PTHR39431:SF1">
    <property type="entry name" value="FRPA_C-RELATED PROTEIN"/>
    <property type="match status" value="1"/>
</dbReference>
<feature type="region of interest" description="Disordered" evidence="1">
    <location>
        <begin position="20"/>
        <end position="72"/>
    </location>
</feature>
<feature type="compositionally biased region" description="Basic and acidic residues" evidence="1">
    <location>
        <begin position="35"/>
        <end position="44"/>
    </location>
</feature>
<sequence length="364" mass="39243">MTTTRLLTLSSLFLVLPACDAKNPDGPDQDGLNSDGKDDGKDDGEQSGESEGEVQGEDEGEPEPQEDFGRADELCDQSELSAACQSGGVAGIEFCVWSLDQYNFVWSACMTETCAKEGDSRACDGGTQYCVTHDVSADATETRWGACGEASECEPGETQSCDFGEEGFDIDMGCTTDENGRHVWNWEDCNTPLVLSFGDEIEFAPATAAAAGFDVHGGAGTCERADWPTASSPWLALDRDRNGTIDDGQELFGSATRMSAGTGPHNGFQALAELDSDRDGKITASDARWGELVLWADHDGDRRSSGWEMLPLASFEIVEIDLGYASRRECDGRGNCGLERASFVYRSMGRERTGEVVDVRVRCE</sequence>
<dbReference type="RefSeq" id="WP_272011730.1">
    <property type="nucleotide sequence ID" value="NZ_JAQNDN010000028.1"/>
</dbReference>
<feature type="compositionally biased region" description="Acidic residues" evidence="1">
    <location>
        <begin position="45"/>
        <end position="66"/>
    </location>
</feature>
<keyword evidence="2" id="KW-0732">Signal</keyword>
<evidence type="ECO:0000313" key="3">
    <source>
        <dbReference type="EMBL" id="MDC0676034.1"/>
    </source>
</evidence>
<dbReference type="EMBL" id="JAQNDN010000028">
    <property type="protein sequence ID" value="MDC0676034.1"/>
    <property type="molecule type" value="Genomic_DNA"/>
</dbReference>
<keyword evidence="4" id="KW-1185">Reference proteome</keyword>
<reference evidence="3 4" key="1">
    <citation type="submission" date="2022-11" db="EMBL/GenBank/DDBJ databases">
        <title>Minimal conservation of predation-associated metabolite biosynthetic gene clusters underscores biosynthetic potential of Myxococcota including descriptions for ten novel species: Archangium lansinium sp. nov., Myxococcus landrumus sp. nov., Nannocystis bai.</title>
        <authorList>
            <person name="Ahearne A."/>
            <person name="Stevens C."/>
            <person name="Dowd S."/>
        </authorList>
    </citation>
    <scope>NUCLEOTIDE SEQUENCE [LARGE SCALE GENOMIC DNA]</scope>
    <source>
        <strain evidence="3 4">NCELM</strain>
    </source>
</reference>
<name>A0ABT5BR57_9BACT</name>
<protein>
    <submittedName>
        <fullName evidence="3">Uncharacterized protein</fullName>
    </submittedName>
</protein>
<dbReference type="Proteomes" id="UP001217838">
    <property type="component" value="Unassembled WGS sequence"/>
</dbReference>
<organism evidence="3 4">
    <name type="scientific">Nannocystis radixulma</name>
    <dbReference type="NCBI Taxonomy" id="2995305"/>
    <lineage>
        <taxon>Bacteria</taxon>
        <taxon>Pseudomonadati</taxon>
        <taxon>Myxococcota</taxon>
        <taxon>Polyangia</taxon>
        <taxon>Nannocystales</taxon>
        <taxon>Nannocystaceae</taxon>
        <taxon>Nannocystis</taxon>
    </lineage>
</organism>
<gene>
    <name evidence="3" type="ORF">POL58_50350</name>
</gene>
<evidence type="ECO:0000256" key="1">
    <source>
        <dbReference type="SAM" id="MobiDB-lite"/>
    </source>
</evidence>
<feature type="chain" id="PRO_5045249998" evidence="2">
    <location>
        <begin position="22"/>
        <end position="364"/>
    </location>
</feature>
<proteinExistence type="predicted"/>
<dbReference type="PANTHER" id="PTHR39431">
    <property type="entry name" value="FRPA/C-RELATED PROTEIN"/>
    <property type="match status" value="1"/>
</dbReference>
<comment type="caution">
    <text evidence="3">The sequence shown here is derived from an EMBL/GenBank/DDBJ whole genome shotgun (WGS) entry which is preliminary data.</text>
</comment>
<evidence type="ECO:0000256" key="2">
    <source>
        <dbReference type="SAM" id="SignalP"/>
    </source>
</evidence>
<evidence type="ECO:0000313" key="4">
    <source>
        <dbReference type="Proteomes" id="UP001217838"/>
    </source>
</evidence>
<accession>A0ABT5BR57</accession>